<evidence type="ECO:0000313" key="1">
    <source>
        <dbReference type="EMBL" id="KAJ8677968.1"/>
    </source>
</evidence>
<name>A0ACC2P4C4_9HYME</name>
<proteinExistence type="predicted"/>
<sequence length="345" mass="39894">MIRMFILDFMHLVCLGITKRLVTEYWLKTSLNFMNKVNISQLSLRLTNLNKQIPIDFQRSTTTIEVIHQWKATEYRFFVLYCGMFVLKDLLNAEAYKHFLLLSIGCRILCSQDYSLKYHDIARECLDKFVKLAQHPDLCDLKILISNMHNSLHLADQVNYMGVPLVDISAFSFENLLGKIKKFIESGNKPLDQLCNKMDNYLECERPSVQPDFEIISENKADKFGKIILKRIKLHGTELNMSDANNVVQLDNGEIVRITSIFTHSKPKEKQEICVRAKKIDILGLALDYPIDSSLLNMFEVNEDENSSIIDTTLDHIKCKMILMEISEELGSQKESYAMPLLHMN</sequence>
<reference evidence="1" key="1">
    <citation type="submission" date="2023-04" db="EMBL/GenBank/DDBJ databases">
        <title>A chromosome-level genome assembly of the parasitoid wasp Eretmocerus hayati.</title>
        <authorList>
            <person name="Zhong Y."/>
            <person name="Liu S."/>
            <person name="Liu Y."/>
        </authorList>
    </citation>
    <scope>NUCLEOTIDE SEQUENCE</scope>
    <source>
        <strain evidence="1">ZJU_SS_LIU_2023</strain>
    </source>
</reference>
<evidence type="ECO:0000313" key="2">
    <source>
        <dbReference type="Proteomes" id="UP001239111"/>
    </source>
</evidence>
<comment type="caution">
    <text evidence="1">The sequence shown here is derived from an EMBL/GenBank/DDBJ whole genome shotgun (WGS) entry which is preliminary data.</text>
</comment>
<organism evidence="1 2">
    <name type="scientific">Eretmocerus hayati</name>
    <dbReference type="NCBI Taxonomy" id="131215"/>
    <lineage>
        <taxon>Eukaryota</taxon>
        <taxon>Metazoa</taxon>
        <taxon>Ecdysozoa</taxon>
        <taxon>Arthropoda</taxon>
        <taxon>Hexapoda</taxon>
        <taxon>Insecta</taxon>
        <taxon>Pterygota</taxon>
        <taxon>Neoptera</taxon>
        <taxon>Endopterygota</taxon>
        <taxon>Hymenoptera</taxon>
        <taxon>Apocrita</taxon>
        <taxon>Proctotrupomorpha</taxon>
        <taxon>Chalcidoidea</taxon>
        <taxon>Aphelinidae</taxon>
        <taxon>Aphelininae</taxon>
        <taxon>Eretmocerus</taxon>
    </lineage>
</organism>
<dbReference type="EMBL" id="CM056742">
    <property type="protein sequence ID" value="KAJ8677968.1"/>
    <property type="molecule type" value="Genomic_DNA"/>
</dbReference>
<dbReference type="Proteomes" id="UP001239111">
    <property type="component" value="Chromosome 2"/>
</dbReference>
<protein>
    <submittedName>
        <fullName evidence="1">Uncharacterized protein</fullName>
    </submittedName>
</protein>
<gene>
    <name evidence="1" type="ORF">QAD02_013755</name>
</gene>
<accession>A0ACC2P4C4</accession>
<keyword evidence="2" id="KW-1185">Reference proteome</keyword>